<evidence type="ECO:0000259" key="5">
    <source>
        <dbReference type="SMART" id="SM00534"/>
    </source>
</evidence>
<feature type="transmembrane region" description="Helical" evidence="4">
    <location>
        <begin position="149"/>
        <end position="174"/>
    </location>
</feature>
<evidence type="ECO:0000256" key="1">
    <source>
        <dbReference type="ARBA" id="ARBA00022741"/>
    </source>
</evidence>
<proteinExistence type="predicted"/>
<dbReference type="PANTHER" id="PTHR11361">
    <property type="entry name" value="DNA MISMATCH REPAIR PROTEIN MUTS FAMILY MEMBER"/>
    <property type="match status" value="1"/>
</dbReference>
<organism evidence="6">
    <name type="scientific">bioreactor metagenome</name>
    <dbReference type="NCBI Taxonomy" id="1076179"/>
    <lineage>
        <taxon>unclassified sequences</taxon>
        <taxon>metagenomes</taxon>
        <taxon>ecological metagenomes</taxon>
    </lineage>
</organism>
<dbReference type="SMART" id="SM00534">
    <property type="entry name" value="MUTSac"/>
    <property type="match status" value="1"/>
</dbReference>
<dbReference type="GO" id="GO:0030983">
    <property type="term" value="F:mismatched DNA binding"/>
    <property type="evidence" value="ECO:0007669"/>
    <property type="project" value="InterPro"/>
</dbReference>
<dbReference type="GO" id="GO:0005524">
    <property type="term" value="F:ATP binding"/>
    <property type="evidence" value="ECO:0007669"/>
    <property type="project" value="UniProtKB-KW"/>
</dbReference>
<dbReference type="SUPFAM" id="SSF52540">
    <property type="entry name" value="P-loop containing nucleoside triphosphate hydrolases"/>
    <property type="match status" value="1"/>
</dbReference>
<reference evidence="6" key="1">
    <citation type="submission" date="2019-08" db="EMBL/GenBank/DDBJ databases">
        <authorList>
            <person name="Kucharzyk K."/>
            <person name="Murdoch R.W."/>
            <person name="Higgins S."/>
            <person name="Loffler F."/>
        </authorList>
    </citation>
    <scope>NUCLEOTIDE SEQUENCE</scope>
</reference>
<sequence>MKSFIANIKQIFRKDKQEIETINFDIKELSLYYNLLNDEVFKSKTNQSILDLDLNDVFFQIDYANSIIGKQYLYNHLVSQQVKAEEIDVIEKNMEYLEGNPFEKLSLQKILKKASSTKLFQLPYLFLTSSIPIYKNINIYFLLSFSALLSLVLSFFNSSFLLLFLFIAILNLAIHYNNKRKLIIYSESLSQLQTLYKTALEIKKLSPFISTQNLKQESIDSLSSIRHWLKLISSGNYMELNDLMLLLWYPFELLKGCFLIELIAMHKVFKNIDMQKENIHSLYKLIGKTDLYLSILELRKQMPYYCKPNFVNNSKTLICEDIIHPLIENCIPNSISLSNQSLIITGSNMSGKTTFLRTIATNNILANTINTCFAKRFVAPRMQTLTSIRVTDDILESKSFFFEEVSLIKTLIDYSSKEDNCLFIIDELFKGTNTRERIATSNSILHFLNKSNHIILFSTHDLELIELLDKGFERGYFYEKVEQGEIKFDYKFKIGKSYLTNAIRILELNNYPQEIIEDAYNNIKDS</sequence>
<evidence type="ECO:0000256" key="3">
    <source>
        <dbReference type="ARBA" id="ARBA00023125"/>
    </source>
</evidence>
<name>A0A644UE35_9ZZZZ</name>
<keyword evidence="4" id="KW-0812">Transmembrane</keyword>
<accession>A0A644UE35</accession>
<keyword evidence="2" id="KW-0067">ATP-binding</keyword>
<dbReference type="AlphaFoldDB" id="A0A644UE35"/>
<dbReference type="GO" id="GO:0006298">
    <property type="term" value="P:mismatch repair"/>
    <property type="evidence" value="ECO:0007669"/>
    <property type="project" value="InterPro"/>
</dbReference>
<dbReference type="GO" id="GO:0140664">
    <property type="term" value="F:ATP-dependent DNA damage sensor activity"/>
    <property type="evidence" value="ECO:0007669"/>
    <property type="project" value="InterPro"/>
</dbReference>
<dbReference type="PANTHER" id="PTHR11361:SF152">
    <property type="entry name" value="DNA MISMATCH REPAIR PROTEIN"/>
    <property type="match status" value="1"/>
</dbReference>
<feature type="transmembrane region" description="Helical" evidence="4">
    <location>
        <begin position="122"/>
        <end position="143"/>
    </location>
</feature>
<keyword evidence="3" id="KW-0238">DNA-binding</keyword>
<dbReference type="InterPro" id="IPR045076">
    <property type="entry name" value="MutS"/>
</dbReference>
<gene>
    <name evidence="6" type="primary">mutS_9</name>
    <name evidence="6" type="ORF">SDC9_23096</name>
</gene>
<dbReference type="GO" id="GO:0005829">
    <property type="term" value="C:cytosol"/>
    <property type="evidence" value="ECO:0007669"/>
    <property type="project" value="TreeGrafter"/>
</dbReference>
<comment type="caution">
    <text evidence="6">The sequence shown here is derived from an EMBL/GenBank/DDBJ whole genome shotgun (WGS) entry which is preliminary data.</text>
</comment>
<keyword evidence="4" id="KW-1133">Transmembrane helix</keyword>
<keyword evidence="4" id="KW-0472">Membrane</keyword>
<dbReference type="EMBL" id="VSSQ01000105">
    <property type="protein sequence ID" value="MPL77243.1"/>
    <property type="molecule type" value="Genomic_DNA"/>
</dbReference>
<dbReference type="InterPro" id="IPR000432">
    <property type="entry name" value="DNA_mismatch_repair_MutS_C"/>
</dbReference>
<feature type="domain" description="DNA mismatch repair proteins mutS family" evidence="5">
    <location>
        <begin position="339"/>
        <end position="524"/>
    </location>
</feature>
<evidence type="ECO:0000313" key="6">
    <source>
        <dbReference type="EMBL" id="MPL77243.1"/>
    </source>
</evidence>
<dbReference type="Gene3D" id="3.40.50.300">
    <property type="entry name" value="P-loop containing nucleotide triphosphate hydrolases"/>
    <property type="match status" value="1"/>
</dbReference>
<dbReference type="InterPro" id="IPR027417">
    <property type="entry name" value="P-loop_NTPase"/>
</dbReference>
<dbReference type="Pfam" id="PF00488">
    <property type="entry name" value="MutS_V"/>
    <property type="match status" value="1"/>
</dbReference>
<evidence type="ECO:0000256" key="2">
    <source>
        <dbReference type="ARBA" id="ARBA00022840"/>
    </source>
</evidence>
<protein>
    <submittedName>
        <fullName evidence="6">DNA mismatch repair protein MutS</fullName>
    </submittedName>
</protein>
<evidence type="ECO:0000256" key="4">
    <source>
        <dbReference type="SAM" id="Phobius"/>
    </source>
</evidence>
<keyword evidence="1" id="KW-0547">Nucleotide-binding</keyword>